<reference evidence="1 2" key="1">
    <citation type="submission" date="2023-07" db="EMBL/GenBank/DDBJ databases">
        <title>Genomic Encyclopedia of Type Strains, Phase IV (KMG-IV): sequencing the most valuable type-strain genomes for metagenomic binning, comparative biology and taxonomic classification.</title>
        <authorList>
            <person name="Goeker M."/>
        </authorList>
    </citation>
    <scope>NUCLEOTIDE SEQUENCE [LARGE SCALE GENOMIC DNA]</scope>
    <source>
        <strain evidence="1 2">DSM 20694</strain>
    </source>
</reference>
<sequence>MNEKDMINDYLSMINSSLTGYASIIAQTDNKQLRETVQQMRNKDEMRQYAVYTVAKDKGYYKPAQPANETEISTVKSELTMG</sequence>
<dbReference type="RefSeq" id="WP_307484073.1">
    <property type="nucleotide sequence ID" value="NZ_JAUSUF010000002.1"/>
</dbReference>
<evidence type="ECO:0000313" key="1">
    <source>
        <dbReference type="EMBL" id="MDQ0149090.1"/>
    </source>
</evidence>
<keyword evidence="2" id="KW-1185">Reference proteome</keyword>
<name>A0ABT9UR14_9FIRM</name>
<keyword evidence="1" id="KW-0946">Virion</keyword>
<accession>A0ABT9UR14</accession>
<dbReference type="InterPro" id="IPR012851">
    <property type="entry name" value="Spore_coat_CotF-like"/>
</dbReference>
<dbReference type="EMBL" id="JAUSUF010000002">
    <property type="protein sequence ID" value="MDQ0149090.1"/>
    <property type="molecule type" value="Genomic_DNA"/>
</dbReference>
<gene>
    <name evidence="1" type="ORF">J2S18_001020</name>
</gene>
<proteinExistence type="predicted"/>
<keyword evidence="1" id="KW-0167">Capsid protein</keyword>
<evidence type="ECO:0000313" key="2">
    <source>
        <dbReference type="Proteomes" id="UP001228504"/>
    </source>
</evidence>
<dbReference type="Proteomes" id="UP001228504">
    <property type="component" value="Unassembled WGS sequence"/>
</dbReference>
<organism evidence="1 2">
    <name type="scientific">Eubacterium multiforme</name>
    <dbReference type="NCBI Taxonomy" id="83339"/>
    <lineage>
        <taxon>Bacteria</taxon>
        <taxon>Bacillati</taxon>
        <taxon>Bacillota</taxon>
        <taxon>Clostridia</taxon>
        <taxon>Eubacteriales</taxon>
        <taxon>Eubacteriaceae</taxon>
        <taxon>Eubacterium</taxon>
    </lineage>
</organism>
<dbReference type="Pfam" id="PF07875">
    <property type="entry name" value="Coat_F"/>
    <property type="match status" value="1"/>
</dbReference>
<protein>
    <submittedName>
        <fullName evidence="1">Spore coat protein CotF</fullName>
    </submittedName>
</protein>
<comment type="caution">
    <text evidence="1">The sequence shown here is derived from an EMBL/GenBank/DDBJ whole genome shotgun (WGS) entry which is preliminary data.</text>
</comment>